<reference evidence="2" key="1">
    <citation type="submission" date="2021-04" db="EMBL/GenBank/DDBJ databases">
        <title>Draft genome sequence of Xylanibacillus composti strain K13.</title>
        <authorList>
            <person name="Uke A."/>
            <person name="Chhe C."/>
            <person name="Baramee S."/>
            <person name="Kosugi A."/>
        </authorList>
    </citation>
    <scope>NUCLEOTIDE SEQUENCE</scope>
    <source>
        <strain evidence="2">K13</strain>
    </source>
</reference>
<dbReference type="AlphaFoldDB" id="A0A8J4GZH7"/>
<dbReference type="Gene3D" id="3.40.50.720">
    <property type="entry name" value="NAD(P)-binding Rossmann-like Domain"/>
    <property type="match status" value="1"/>
</dbReference>
<dbReference type="PANTHER" id="PTHR43377">
    <property type="entry name" value="BILIVERDIN REDUCTASE A"/>
    <property type="match status" value="1"/>
</dbReference>
<evidence type="ECO:0000313" key="3">
    <source>
        <dbReference type="Proteomes" id="UP000677918"/>
    </source>
</evidence>
<dbReference type="InterPro" id="IPR036291">
    <property type="entry name" value="NAD(P)-bd_dom_sf"/>
</dbReference>
<dbReference type="Proteomes" id="UP000677918">
    <property type="component" value="Unassembled WGS sequence"/>
</dbReference>
<protein>
    <submittedName>
        <fullName evidence="2">Gfo/Idh/MocA family oxidoreductase</fullName>
    </submittedName>
</protein>
<evidence type="ECO:0000259" key="1">
    <source>
        <dbReference type="Pfam" id="PF01408"/>
    </source>
</evidence>
<dbReference type="Pfam" id="PF01408">
    <property type="entry name" value="GFO_IDH_MocA"/>
    <property type="match status" value="1"/>
</dbReference>
<proteinExistence type="predicted"/>
<evidence type="ECO:0000313" key="2">
    <source>
        <dbReference type="EMBL" id="GIQ68039.1"/>
    </source>
</evidence>
<feature type="domain" description="Gfo/Idh/MocA-like oxidoreductase N-terminal" evidence="1">
    <location>
        <begin position="3"/>
        <end position="114"/>
    </location>
</feature>
<gene>
    <name evidence="2" type="ORF">XYCOK13_08630</name>
</gene>
<dbReference type="SUPFAM" id="SSF51735">
    <property type="entry name" value="NAD(P)-binding Rossmann-fold domains"/>
    <property type="match status" value="1"/>
</dbReference>
<organism evidence="2 3">
    <name type="scientific">Xylanibacillus composti</name>
    <dbReference type="NCBI Taxonomy" id="1572762"/>
    <lineage>
        <taxon>Bacteria</taxon>
        <taxon>Bacillati</taxon>
        <taxon>Bacillota</taxon>
        <taxon>Bacilli</taxon>
        <taxon>Bacillales</taxon>
        <taxon>Paenibacillaceae</taxon>
        <taxon>Xylanibacillus</taxon>
    </lineage>
</organism>
<sequence>MQKTLIIGFGRAGRGLHWHCLRRAYADDVTGQLFNQTVGVVDPKADSRDREEPNLVFFSSLNEVAGFDPDHTVVHICTPPELHEAMLSEAAEHGYTRIIMEKPLTTTMTQLDRIRLIQERYAIDLLVVANWLSSTLTERLHALIQSGVYGPLRHIKAEQDKPRLSRTIANPSHENAFDVEIPHLAALALFLGGTEIEVVSAESADMRIDGRIFPHMGRARMSMLHHRRLTSELHSNLEAPIRKRRIELYFDRHRVIGYYPSSQDDSFSWMKTYGADGRLLEEKVMYDDTLSAVFMQYYNYYDGRSSKPVSDLAFNARVVSAICQAKSLCGLMLEEDSIREVMT</sequence>
<name>A0A8J4GZH7_9BACL</name>
<dbReference type="InterPro" id="IPR051450">
    <property type="entry name" value="Gfo/Idh/MocA_Oxidoreductases"/>
</dbReference>
<dbReference type="Gene3D" id="3.30.360.10">
    <property type="entry name" value="Dihydrodipicolinate Reductase, domain 2"/>
    <property type="match status" value="1"/>
</dbReference>
<keyword evidence="3" id="KW-1185">Reference proteome</keyword>
<dbReference type="RefSeq" id="WP_213410662.1">
    <property type="nucleotide sequence ID" value="NZ_BOVK01000012.1"/>
</dbReference>
<dbReference type="GO" id="GO:0000166">
    <property type="term" value="F:nucleotide binding"/>
    <property type="evidence" value="ECO:0007669"/>
    <property type="project" value="InterPro"/>
</dbReference>
<dbReference type="PANTHER" id="PTHR43377:SF1">
    <property type="entry name" value="BILIVERDIN REDUCTASE A"/>
    <property type="match status" value="1"/>
</dbReference>
<dbReference type="InterPro" id="IPR000683">
    <property type="entry name" value="Gfo/Idh/MocA-like_OxRdtase_N"/>
</dbReference>
<dbReference type="EMBL" id="BOVK01000012">
    <property type="protein sequence ID" value="GIQ68039.1"/>
    <property type="molecule type" value="Genomic_DNA"/>
</dbReference>
<accession>A0A8J4GZH7</accession>
<comment type="caution">
    <text evidence="2">The sequence shown here is derived from an EMBL/GenBank/DDBJ whole genome shotgun (WGS) entry which is preliminary data.</text>
</comment>